<feature type="region of interest" description="Disordered" evidence="1">
    <location>
        <begin position="255"/>
        <end position="278"/>
    </location>
</feature>
<proteinExistence type="predicted"/>
<sequence length="278" mass="31430">MFKRRDAVSDFGSEPKPKGDKGTVDHVRYIQEVLPVALAYGNEVFGDDWTFQQDGAGAHKHQLTQKWCRDHFPSFITEDQNTERLIIYAPPVITTASATQCHQAARCLIDAGLLSLQSRLVANNTQYCEVYLKAVPSLSLEILPFMKQLNKFNIDEINEYLATLKTVDTKNATYLTEDGFSLLSTEPYATYVMDIDKLKIKTPSKKTTARIYSGNSQRPNQIKLQQTQTQSIVLSPQMDEIDKINLQETIIADYGSKRKRSAHSSSVQTRSATKKPRF</sequence>
<accession>A0A8S2RVQ3</accession>
<feature type="region of interest" description="Disordered" evidence="1">
    <location>
        <begin position="1"/>
        <end position="22"/>
    </location>
</feature>
<evidence type="ECO:0000313" key="2">
    <source>
        <dbReference type="EMBL" id="CAF1377686.1"/>
    </source>
</evidence>
<dbReference type="EMBL" id="CAJNOK010024516">
    <property type="protein sequence ID" value="CAF1377686.1"/>
    <property type="molecule type" value="Genomic_DNA"/>
</dbReference>
<evidence type="ECO:0000313" key="4">
    <source>
        <dbReference type="Proteomes" id="UP000682733"/>
    </source>
</evidence>
<evidence type="ECO:0000313" key="3">
    <source>
        <dbReference type="EMBL" id="CAF4186342.1"/>
    </source>
</evidence>
<name>A0A8S2RVQ3_9BILA</name>
<evidence type="ECO:0000256" key="1">
    <source>
        <dbReference type="SAM" id="MobiDB-lite"/>
    </source>
</evidence>
<gene>
    <name evidence="2" type="ORF">OVA965_LOCUS31965</name>
    <name evidence="3" type="ORF">TMI583_LOCUS32810</name>
</gene>
<reference evidence="3" key="1">
    <citation type="submission" date="2021-02" db="EMBL/GenBank/DDBJ databases">
        <authorList>
            <person name="Nowell W R."/>
        </authorList>
    </citation>
    <scope>NUCLEOTIDE SEQUENCE</scope>
</reference>
<organism evidence="3 4">
    <name type="scientific">Didymodactylos carnosus</name>
    <dbReference type="NCBI Taxonomy" id="1234261"/>
    <lineage>
        <taxon>Eukaryota</taxon>
        <taxon>Metazoa</taxon>
        <taxon>Spiralia</taxon>
        <taxon>Gnathifera</taxon>
        <taxon>Rotifera</taxon>
        <taxon>Eurotatoria</taxon>
        <taxon>Bdelloidea</taxon>
        <taxon>Philodinida</taxon>
        <taxon>Philodinidae</taxon>
        <taxon>Didymodactylos</taxon>
    </lineage>
</organism>
<dbReference type="Gene3D" id="3.30.420.10">
    <property type="entry name" value="Ribonuclease H-like superfamily/Ribonuclease H"/>
    <property type="match status" value="1"/>
</dbReference>
<dbReference type="GO" id="GO:0003676">
    <property type="term" value="F:nucleic acid binding"/>
    <property type="evidence" value="ECO:0007669"/>
    <property type="project" value="InterPro"/>
</dbReference>
<dbReference type="Proteomes" id="UP000677228">
    <property type="component" value="Unassembled WGS sequence"/>
</dbReference>
<protein>
    <submittedName>
        <fullName evidence="3">Uncharacterized protein</fullName>
    </submittedName>
</protein>
<comment type="caution">
    <text evidence="3">The sequence shown here is derived from an EMBL/GenBank/DDBJ whole genome shotgun (WGS) entry which is preliminary data.</text>
</comment>
<dbReference type="Proteomes" id="UP000682733">
    <property type="component" value="Unassembled WGS sequence"/>
</dbReference>
<dbReference type="AlphaFoldDB" id="A0A8S2RVQ3"/>
<dbReference type="EMBL" id="CAJOBA010046196">
    <property type="protein sequence ID" value="CAF4186342.1"/>
    <property type="molecule type" value="Genomic_DNA"/>
</dbReference>
<dbReference type="InterPro" id="IPR036397">
    <property type="entry name" value="RNaseH_sf"/>
</dbReference>